<dbReference type="InterPro" id="IPR005135">
    <property type="entry name" value="Endo/exonuclease/phosphatase"/>
</dbReference>
<proteinExistence type="predicted"/>
<dbReference type="EMBL" id="HBUF01386134">
    <property type="protein sequence ID" value="CAG6732248.1"/>
    <property type="molecule type" value="Transcribed_RNA"/>
</dbReference>
<dbReference type="SUPFAM" id="SSF56219">
    <property type="entry name" value="DNase I-like"/>
    <property type="match status" value="1"/>
</dbReference>
<dbReference type="Pfam" id="PF03372">
    <property type="entry name" value="Exo_endo_phos"/>
    <property type="match status" value="1"/>
</dbReference>
<protein>
    <submittedName>
        <fullName evidence="3">Protein angel</fullName>
    </submittedName>
</protein>
<organism evidence="3">
    <name type="scientific">Cacopsylla melanoneura</name>
    <dbReference type="NCBI Taxonomy" id="428564"/>
    <lineage>
        <taxon>Eukaryota</taxon>
        <taxon>Metazoa</taxon>
        <taxon>Ecdysozoa</taxon>
        <taxon>Arthropoda</taxon>
        <taxon>Hexapoda</taxon>
        <taxon>Insecta</taxon>
        <taxon>Pterygota</taxon>
        <taxon>Neoptera</taxon>
        <taxon>Paraneoptera</taxon>
        <taxon>Hemiptera</taxon>
        <taxon>Sternorrhyncha</taxon>
        <taxon>Psylloidea</taxon>
        <taxon>Psyllidae</taxon>
        <taxon>Psyllinae</taxon>
        <taxon>Cacopsylla</taxon>
    </lineage>
</organism>
<feature type="compositionally biased region" description="Polar residues" evidence="1">
    <location>
        <begin position="254"/>
        <end position="273"/>
    </location>
</feature>
<evidence type="ECO:0000313" key="3">
    <source>
        <dbReference type="EMBL" id="CAG6732248.1"/>
    </source>
</evidence>
<sequence length="554" mass="63291">MHSKQQLQKVFYLPLEYQIFLQSSTNLSTSIFPYSFQCYRRLQNFGNSNSTFLTTPNQRRGKLSQTAHSGFMNLTPEFNQYSISSQNYFKSSKRMADNDVVFVETVNQNSTNHSREGPLYFGGNEVTITKCIQTKVLSEDVSKNTNSNNQEIVHVKSISNNSVLSKRKTPPSHDNGKRSKWVEANVSSSSSHDEMGTNCPETNKTTCMVDEKSKMLMESPISSGESSSQYHEPCLPQGSDLTLNISHNLQFDSSMSTNSGDASSNASACMTSPSEHKITEDSQVNQVKIMSYNILAQTLLVRHGSLYHHCLDDRMLEEEYRLNNIIREILSYKCDIVCLQEVEHKIVGYIVDKLSDYKYIYKKRTGGNIDGCCILYKHSKYAVVNYKFVEYFKPASHSLLTKHNVGVIIHLKSSQHRIIVANTHLLYNPRHSDVRYEQCKLLLRQIKHLYDSSAHSGTSVVITGDLNSKTNSKLVDFILNNNYKDFKFKSAYDFNYVSTYHDYWTLVDYIFYSNNTLKLLSHKLLPRNRDAIDRIPNKCEGSDHFALVALFSTD</sequence>
<evidence type="ECO:0000256" key="1">
    <source>
        <dbReference type="SAM" id="MobiDB-lite"/>
    </source>
</evidence>
<feature type="compositionally biased region" description="Polar residues" evidence="1">
    <location>
        <begin position="143"/>
        <end position="164"/>
    </location>
</feature>
<name>A0A8D8YNP4_9HEMI</name>
<dbReference type="InterPro" id="IPR050410">
    <property type="entry name" value="CCR4/nocturin_mRNA_transcr"/>
</dbReference>
<dbReference type="PANTHER" id="PTHR12121">
    <property type="entry name" value="CARBON CATABOLITE REPRESSOR PROTEIN 4"/>
    <property type="match status" value="1"/>
</dbReference>
<feature type="region of interest" description="Disordered" evidence="1">
    <location>
        <begin position="143"/>
        <end position="204"/>
    </location>
</feature>
<feature type="domain" description="Endonuclease/exonuclease/phosphatase" evidence="2">
    <location>
        <begin position="290"/>
        <end position="544"/>
    </location>
</feature>
<dbReference type="AlphaFoldDB" id="A0A8D8YNP4"/>
<dbReference type="PANTHER" id="PTHR12121:SF34">
    <property type="entry name" value="PROTEIN ANGEL"/>
    <property type="match status" value="1"/>
</dbReference>
<accession>A0A8D8YNP4</accession>
<dbReference type="InterPro" id="IPR036691">
    <property type="entry name" value="Endo/exonu/phosph_ase_sf"/>
</dbReference>
<dbReference type="GO" id="GO:0000175">
    <property type="term" value="F:3'-5'-RNA exonuclease activity"/>
    <property type="evidence" value="ECO:0007669"/>
    <property type="project" value="TreeGrafter"/>
</dbReference>
<evidence type="ECO:0000259" key="2">
    <source>
        <dbReference type="Pfam" id="PF03372"/>
    </source>
</evidence>
<feature type="region of interest" description="Disordered" evidence="1">
    <location>
        <begin position="254"/>
        <end position="280"/>
    </location>
</feature>
<reference evidence="3" key="1">
    <citation type="submission" date="2021-05" db="EMBL/GenBank/DDBJ databases">
        <authorList>
            <person name="Alioto T."/>
            <person name="Alioto T."/>
            <person name="Gomez Garrido J."/>
        </authorList>
    </citation>
    <scope>NUCLEOTIDE SEQUENCE</scope>
</reference>
<dbReference type="Gene3D" id="3.60.10.10">
    <property type="entry name" value="Endonuclease/exonuclease/phosphatase"/>
    <property type="match status" value="1"/>
</dbReference>